<reference evidence="3 4" key="1">
    <citation type="submission" date="2020-08" db="EMBL/GenBank/DDBJ databases">
        <title>Sequencing the genomes of 1000 actinobacteria strains.</title>
        <authorList>
            <person name="Klenk H.-P."/>
        </authorList>
    </citation>
    <scope>NUCLEOTIDE SEQUENCE [LARGE SCALE GENOMIC DNA]</scope>
    <source>
        <strain evidence="3 4">DSM 44551</strain>
    </source>
</reference>
<accession>A0A7W8QJZ1</accession>
<feature type="transmembrane region" description="Helical" evidence="2">
    <location>
        <begin position="7"/>
        <end position="33"/>
    </location>
</feature>
<keyword evidence="4" id="KW-1185">Reference proteome</keyword>
<keyword evidence="2" id="KW-1133">Transmembrane helix</keyword>
<feature type="region of interest" description="Disordered" evidence="1">
    <location>
        <begin position="159"/>
        <end position="182"/>
    </location>
</feature>
<gene>
    <name evidence="3" type="ORF">HDA36_000980</name>
</gene>
<dbReference type="RefSeq" id="WP_221331454.1">
    <property type="nucleotide sequence ID" value="NZ_BAAAJD010000034.1"/>
</dbReference>
<dbReference type="EMBL" id="JACHDB010000001">
    <property type="protein sequence ID" value="MBB5430896.1"/>
    <property type="molecule type" value="Genomic_DNA"/>
</dbReference>
<feature type="compositionally biased region" description="Basic and acidic residues" evidence="1">
    <location>
        <begin position="212"/>
        <end position="223"/>
    </location>
</feature>
<dbReference type="AlphaFoldDB" id="A0A7W8QJZ1"/>
<evidence type="ECO:0000313" key="3">
    <source>
        <dbReference type="EMBL" id="MBB5430896.1"/>
    </source>
</evidence>
<feature type="compositionally biased region" description="Acidic residues" evidence="1">
    <location>
        <begin position="224"/>
        <end position="240"/>
    </location>
</feature>
<comment type="caution">
    <text evidence="3">The sequence shown here is derived from an EMBL/GenBank/DDBJ whole genome shotgun (WGS) entry which is preliminary data.</text>
</comment>
<evidence type="ECO:0000256" key="1">
    <source>
        <dbReference type="SAM" id="MobiDB-lite"/>
    </source>
</evidence>
<organism evidence="3 4">
    <name type="scientific">Nocardiopsis composta</name>
    <dbReference type="NCBI Taxonomy" id="157465"/>
    <lineage>
        <taxon>Bacteria</taxon>
        <taxon>Bacillati</taxon>
        <taxon>Actinomycetota</taxon>
        <taxon>Actinomycetes</taxon>
        <taxon>Streptosporangiales</taxon>
        <taxon>Nocardiopsidaceae</taxon>
        <taxon>Nocardiopsis</taxon>
    </lineage>
</organism>
<protein>
    <submittedName>
        <fullName evidence="3">Putative membrane protein YgcG</fullName>
    </submittedName>
</protein>
<evidence type="ECO:0000256" key="2">
    <source>
        <dbReference type="SAM" id="Phobius"/>
    </source>
</evidence>
<sequence>MDKKSKGLLGGCLGCGGTVPILLIALIGCGALLSATDTDEGGGDASREEGGAPDVVGMALPEAVDALDGAGFGEGDLRLLAADGDAPWIRSAMVVCGQEEAASAVDLSLVQEGTDCPGDPDGAAEWPELPDFTDGAVSEAVKWLDGAGLTEVRVKSAFGDAGDPGKDEAGDHGVCGQKPAGHKAPFADDLQVSLYAVAPGVECPETVGDPAPKPEPEPEKEPETGPEPEPEPAPQTEEEQSGSGGSDGSGDPGTGSGEGSDSGGGSEQGGVQGVHPGAFCDEHWQYGYTAKGTLMQCTPKAGDDRFRWRAA</sequence>
<feature type="region of interest" description="Disordered" evidence="1">
    <location>
        <begin position="202"/>
        <end position="278"/>
    </location>
</feature>
<feature type="compositionally biased region" description="Gly residues" evidence="1">
    <location>
        <begin position="242"/>
        <end position="272"/>
    </location>
</feature>
<keyword evidence="2" id="KW-0472">Membrane</keyword>
<dbReference type="PROSITE" id="PS51257">
    <property type="entry name" value="PROKAR_LIPOPROTEIN"/>
    <property type="match status" value="1"/>
</dbReference>
<dbReference type="Proteomes" id="UP000572635">
    <property type="component" value="Unassembled WGS sequence"/>
</dbReference>
<proteinExistence type="predicted"/>
<keyword evidence="2" id="KW-0812">Transmembrane</keyword>
<evidence type="ECO:0000313" key="4">
    <source>
        <dbReference type="Proteomes" id="UP000572635"/>
    </source>
</evidence>
<name>A0A7W8QJZ1_9ACTN</name>